<evidence type="ECO:0000313" key="8">
    <source>
        <dbReference type="Proteomes" id="UP000293652"/>
    </source>
</evidence>
<reference evidence="7 8" key="1">
    <citation type="submission" date="2019-02" db="EMBL/GenBank/DDBJ databases">
        <title>The genomic architecture of introgression among sibling species of bacteria.</title>
        <authorList>
            <person name="Cavassim M.I.A."/>
            <person name="Moeskjaer S."/>
            <person name="Moslemi C."/>
            <person name="Fields B."/>
            <person name="Bachmann A."/>
            <person name="Vilhjalmsson B."/>
            <person name="Schierup M.H."/>
            <person name="Young J.P.W."/>
            <person name="Andersen S.U."/>
        </authorList>
    </citation>
    <scope>NUCLEOTIDE SEQUENCE [LARGE SCALE GENOMIC DNA]</scope>
    <source>
        <strain evidence="7 8">SM145A</strain>
        <plasmid evidence="7">pSM145A_Rh05</plasmid>
    </source>
</reference>
<feature type="transmembrane region" description="Helical" evidence="5">
    <location>
        <begin position="158"/>
        <end position="179"/>
    </location>
</feature>
<dbReference type="InterPro" id="IPR011527">
    <property type="entry name" value="ABC1_TM_dom"/>
</dbReference>
<dbReference type="GO" id="GO:0005886">
    <property type="term" value="C:plasma membrane"/>
    <property type="evidence" value="ECO:0007669"/>
    <property type="project" value="UniProtKB-SubCell"/>
</dbReference>
<dbReference type="RefSeq" id="WP_130671397.1">
    <property type="nucleotide sequence ID" value="NZ_SIOG01000008.1"/>
</dbReference>
<dbReference type="SUPFAM" id="SSF90123">
    <property type="entry name" value="ABC transporter transmembrane region"/>
    <property type="match status" value="1"/>
</dbReference>
<feature type="domain" description="ABC transmembrane type-1" evidence="6">
    <location>
        <begin position="18"/>
        <end position="288"/>
    </location>
</feature>
<evidence type="ECO:0000259" key="6">
    <source>
        <dbReference type="PROSITE" id="PS50929"/>
    </source>
</evidence>
<comment type="subcellular location">
    <subcellularLocation>
        <location evidence="1">Cell membrane</location>
        <topology evidence="1">Multi-pass membrane protein</topology>
    </subcellularLocation>
</comment>
<dbReference type="Gene3D" id="1.20.1560.10">
    <property type="entry name" value="ABC transporter type 1, transmembrane domain"/>
    <property type="match status" value="1"/>
</dbReference>
<keyword evidence="3 5" id="KW-1133">Transmembrane helix</keyword>
<name>A0A4Q8XWS6_RHILE</name>
<evidence type="ECO:0000256" key="1">
    <source>
        <dbReference type="ARBA" id="ARBA00004651"/>
    </source>
</evidence>
<dbReference type="GO" id="GO:0005524">
    <property type="term" value="F:ATP binding"/>
    <property type="evidence" value="ECO:0007669"/>
    <property type="project" value="UniProtKB-KW"/>
</dbReference>
<organism evidence="7 8">
    <name type="scientific">Rhizobium leguminosarum</name>
    <dbReference type="NCBI Taxonomy" id="384"/>
    <lineage>
        <taxon>Bacteria</taxon>
        <taxon>Pseudomonadati</taxon>
        <taxon>Pseudomonadota</taxon>
        <taxon>Alphaproteobacteria</taxon>
        <taxon>Hyphomicrobiales</taxon>
        <taxon>Rhizobiaceae</taxon>
        <taxon>Rhizobium/Agrobacterium group</taxon>
        <taxon>Rhizobium</taxon>
    </lineage>
</organism>
<keyword evidence="7" id="KW-0614">Plasmid</keyword>
<comment type="caution">
    <text evidence="7">The sequence shown here is derived from an EMBL/GenBank/DDBJ whole genome shotgun (WGS) entry which is preliminary data.</text>
</comment>
<keyword evidence="2 5" id="KW-0812">Transmembrane</keyword>
<evidence type="ECO:0000256" key="5">
    <source>
        <dbReference type="SAM" id="Phobius"/>
    </source>
</evidence>
<dbReference type="GO" id="GO:0140359">
    <property type="term" value="F:ABC-type transporter activity"/>
    <property type="evidence" value="ECO:0007669"/>
    <property type="project" value="InterPro"/>
</dbReference>
<geneLocation type="plasmid" evidence="7">
    <name>pSM145A_Rh05</name>
</geneLocation>
<protein>
    <submittedName>
        <fullName evidence="7">ABC transporter ATP-binding protein</fullName>
    </submittedName>
</protein>
<keyword evidence="4 5" id="KW-0472">Membrane</keyword>
<evidence type="ECO:0000313" key="7">
    <source>
        <dbReference type="EMBL" id="TAX65871.1"/>
    </source>
</evidence>
<gene>
    <name evidence="7" type="ORF">ELI03_30290</name>
</gene>
<sequence>MPKNLFGFILLMGRHHQIAIAALSILLFLAGTVPLEVQRRIINAATGGASYQTILILVLAYLGLALLEGLTKLALNLYRGWIGEVAIRWLRMGVLAASGCSHESPVDALAEGVQLSIVLAEAEPVGGFVGTSVSEPLLQAGILIAVGGYMIYLQPLMALAVAVVFLPQIGFVPLMQLAINRRVEAKIMVMRHVSEGMVRHVVTSDALDAQSGRVQRLFATNMSIYRIKFAMNFLMNLMTQFGYVGIFALGGYYVVTGKTEIGTVVAFISGLSKITDPWRELVDWYRDLKVTQVKYAMIRDASDAATTLLGEGASRDEVPDAGTVKA</sequence>
<dbReference type="PROSITE" id="PS50929">
    <property type="entry name" value="ABC_TM1F"/>
    <property type="match status" value="1"/>
</dbReference>
<evidence type="ECO:0000256" key="4">
    <source>
        <dbReference type="ARBA" id="ARBA00023136"/>
    </source>
</evidence>
<proteinExistence type="predicted"/>
<feature type="transmembrane region" description="Helical" evidence="5">
    <location>
        <begin position="50"/>
        <end position="70"/>
    </location>
</feature>
<keyword evidence="7" id="KW-0067">ATP-binding</keyword>
<dbReference type="InterPro" id="IPR036640">
    <property type="entry name" value="ABC1_TM_sf"/>
</dbReference>
<dbReference type="AlphaFoldDB" id="A0A4Q8XWS6"/>
<keyword evidence="7" id="KW-0547">Nucleotide-binding</keyword>
<evidence type="ECO:0000256" key="3">
    <source>
        <dbReference type="ARBA" id="ARBA00022989"/>
    </source>
</evidence>
<evidence type="ECO:0000256" key="2">
    <source>
        <dbReference type="ARBA" id="ARBA00022692"/>
    </source>
</evidence>
<dbReference type="EMBL" id="SIPC01000005">
    <property type="protein sequence ID" value="TAX65871.1"/>
    <property type="molecule type" value="Genomic_DNA"/>
</dbReference>
<feature type="transmembrane region" description="Helical" evidence="5">
    <location>
        <begin position="233"/>
        <end position="255"/>
    </location>
</feature>
<dbReference type="Proteomes" id="UP000293652">
    <property type="component" value="Unassembled WGS sequence"/>
</dbReference>
<accession>A0A4Q8XWS6</accession>